<gene>
    <name evidence="6" type="ORF">TRAPUB_9784</name>
</gene>
<accession>A0A1M2W1E3</accession>
<protein>
    <recommendedName>
        <fullName evidence="5">MYND-type domain-containing protein</fullName>
    </recommendedName>
</protein>
<evidence type="ECO:0000256" key="4">
    <source>
        <dbReference type="PROSITE-ProRule" id="PRU00134"/>
    </source>
</evidence>
<dbReference type="InterPro" id="IPR002893">
    <property type="entry name" value="Znf_MYND"/>
</dbReference>
<dbReference type="Gene3D" id="6.10.140.2220">
    <property type="match status" value="1"/>
</dbReference>
<dbReference type="Proteomes" id="UP000184267">
    <property type="component" value="Unassembled WGS sequence"/>
</dbReference>
<dbReference type="SUPFAM" id="SSF144232">
    <property type="entry name" value="HIT/MYND zinc finger-like"/>
    <property type="match status" value="1"/>
</dbReference>
<dbReference type="GO" id="GO:0008270">
    <property type="term" value="F:zinc ion binding"/>
    <property type="evidence" value="ECO:0007669"/>
    <property type="project" value="UniProtKB-KW"/>
</dbReference>
<evidence type="ECO:0000256" key="1">
    <source>
        <dbReference type="ARBA" id="ARBA00022723"/>
    </source>
</evidence>
<evidence type="ECO:0000313" key="7">
    <source>
        <dbReference type="Proteomes" id="UP000184267"/>
    </source>
</evidence>
<keyword evidence="3" id="KW-0862">Zinc</keyword>
<dbReference type="PROSITE" id="PS50865">
    <property type="entry name" value="ZF_MYND_2"/>
    <property type="match status" value="1"/>
</dbReference>
<dbReference type="EMBL" id="MNAD01000373">
    <property type="protein sequence ID" value="OJT13685.1"/>
    <property type="molecule type" value="Genomic_DNA"/>
</dbReference>
<evidence type="ECO:0000313" key="6">
    <source>
        <dbReference type="EMBL" id="OJT13685.1"/>
    </source>
</evidence>
<dbReference type="STRING" id="154538.A0A1M2W1E3"/>
<dbReference type="AlphaFoldDB" id="A0A1M2W1E3"/>
<sequence length="746" mass="84742">MPLEHEVSYDIPSELYPGGHDGFEHYVILQQELCYDYRKPTNFRKLWVNSLQMIKDCPGDRLEKGLKEQDAPLMLEHCLRTLSICEVDISLSSAGDVGDTLRRITGLAMNSPHPRDAELPEVKNNSPLVQLCALSACAYLHFYGHWLIPNAGSLHSIKTSHDVHNAAFTANACVQNGFVPPIALHIASWLRTGTARFGVDVCEIERFKKLEHLWKAHDEYLANLHKLEALRLKKVEEAPHLYRCANDGCDIRAYSKSALRRCGGDCLPEQKAHYCSEYCQRRHWTIHREFCKGDSDCADIIDDDGNPDWVDVDGFLAPAIPDYDFKRNWPLWAEREGAEIFIDIDNDSPYRRGQVLRVRTKTLSPECLKAYKRLWTSPFSQITRGVVYNYPELYVQAHAACLFQYHSWQDKDSPLSTVACARLADEYLQMLTNEGEEDKAILERSLQQVYLAGRNTNGRVWIAGALRELAPLTPETGGFDPLLSNTNVAVSMKAQSIAAFVYYKNYLATPQELREAAIDAYMCPSPDGIQHTYGAVDSLIRAVEHANKAACMQFISPAVLQVACAFRDLAGRVGIDVWKFKKYTPLWRALERHDREVYEEKSLRGKHEGEILPAQTVCGMSGCTRLLERQTKEQQRPCLGNCVWDSKPWYCSSACRKKDWVEHSAICKPPLTGPPSKLPPSVTLDQDTRDQLARCRSLSGPFWHFEIVSEDVNPLDARNGIAHATWDMPSPWVPGKKVWYVYKFYP</sequence>
<comment type="caution">
    <text evidence="6">The sequence shown here is derived from an EMBL/GenBank/DDBJ whole genome shotgun (WGS) entry which is preliminary data.</text>
</comment>
<evidence type="ECO:0000256" key="3">
    <source>
        <dbReference type="ARBA" id="ARBA00022833"/>
    </source>
</evidence>
<evidence type="ECO:0000256" key="2">
    <source>
        <dbReference type="ARBA" id="ARBA00022771"/>
    </source>
</evidence>
<keyword evidence="2 4" id="KW-0863">Zinc-finger</keyword>
<keyword evidence="7" id="KW-1185">Reference proteome</keyword>
<evidence type="ECO:0000259" key="5">
    <source>
        <dbReference type="PROSITE" id="PS50865"/>
    </source>
</evidence>
<keyword evidence="1" id="KW-0479">Metal-binding</keyword>
<reference evidence="6 7" key="1">
    <citation type="submission" date="2016-10" db="EMBL/GenBank/DDBJ databases">
        <title>Genome sequence of the basidiomycete white-rot fungus Trametes pubescens.</title>
        <authorList>
            <person name="Makela M.R."/>
            <person name="Granchi Z."/>
            <person name="Peng M."/>
            <person name="De Vries R.P."/>
            <person name="Grigoriev I."/>
            <person name="Riley R."/>
            <person name="Hilden K."/>
        </authorList>
    </citation>
    <scope>NUCLEOTIDE SEQUENCE [LARGE SCALE GENOMIC DNA]</scope>
    <source>
        <strain evidence="6 7">FBCC735</strain>
    </source>
</reference>
<dbReference type="OrthoDB" id="432970at2759"/>
<organism evidence="6 7">
    <name type="scientific">Trametes pubescens</name>
    <name type="common">White-rot fungus</name>
    <dbReference type="NCBI Taxonomy" id="154538"/>
    <lineage>
        <taxon>Eukaryota</taxon>
        <taxon>Fungi</taxon>
        <taxon>Dikarya</taxon>
        <taxon>Basidiomycota</taxon>
        <taxon>Agaricomycotina</taxon>
        <taxon>Agaricomycetes</taxon>
        <taxon>Polyporales</taxon>
        <taxon>Polyporaceae</taxon>
        <taxon>Trametes</taxon>
    </lineage>
</organism>
<feature type="domain" description="MYND-type" evidence="5">
    <location>
        <begin position="246"/>
        <end position="291"/>
    </location>
</feature>
<proteinExistence type="predicted"/>
<name>A0A1M2W1E3_TRAPU</name>